<dbReference type="Proteomes" id="UP000322521">
    <property type="component" value="Unassembled WGS sequence"/>
</dbReference>
<dbReference type="RefSeq" id="WP_086715022.1">
    <property type="nucleotide sequence ID" value="NZ_AP025494.1"/>
</dbReference>
<dbReference type="EMBL" id="VXJS01000007">
    <property type="protein sequence ID" value="KAA8675561.1"/>
    <property type="molecule type" value="Genomic_DNA"/>
</dbReference>
<protein>
    <submittedName>
        <fullName evidence="1">Uncharacterized protein</fullName>
    </submittedName>
</protein>
<dbReference type="AlphaFoldDB" id="A0A5M9NWJ5"/>
<name>A0A5M9NWJ5_9VIBR</name>
<keyword evidence="2" id="KW-1185">Reference proteome</keyword>
<evidence type="ECO:0000313" key="1">
    <source>
        <dbReference type="EMBL" id="KAA8675561.1"/>
    </source>
</evidence>
<comment type="caution">
    <text evidence="1">The sequence shown here is derived from an EMBL/GenBank/DDBJ whole genome shotgun (WGS) entry which is preliminary data.</text>
</comment>
<gene>
    <name evidence="1" type="ORF">F4W18_13115</name>
</gene>
<organism evidence="1 2">
    <name type="scientific">Vibrio gigantis</name>
    <dbReference type="NCBI Taxonomy" id="296199"/>
    <lineage>
        <taxon>Bacteria</taxon>
        <taxon>Pseudomonadati</taxon>
        <taxon>Pseudomonadota</taxon>
        <taxon>Gammaproteobacteria</taxon>
        <taxon>Vibrionales</taxon>
        <taxon>Vibrionaceae</taxon>
        <taxon>Vibrio</taxon>
    </lineage>
</organism>
<evidence type="ECO:0000313" key="2">
    <source>
        <dbReference type="Proteomes" id="UP000322521"/>
    </source>
</evidence>
<proteinExistence type="predicted"/>
<accession>A0A5M9NWJ5</accession>
<reference evidence="1 2" key="1">
    <citation type="submission" date="2019-09" db="EMBL/GenBank/DDBJ databases">
        <title>Draft genome sequence of various Type strains from the CCUG.</title>
        <authorList>
            <person name="Pineiro-Iglesias B."/>
            <person name="Tunovic T."/>
            <person name="Unosson C."/>
            <person name="Inganas E."/>
            <person name="Ohlen M."/>
            <person name="Cardew S."/>
            <person name="Jensie-Markopoulos S."/>
            <person name="Salva-Serra F."/>
            <person name="Jaen-Luchoro D."/>
            <person name="Karlsson R."/>
            <person name="Svensson-Stadler L."/>
            <person name="Chun J."/>
            <person name="Moore E."/>
        </authorList>
    </citation>
    <scope>NUCLEOTIDE SEQUENCE [LARGE SCALE GENOMIC DNA]</scope>
    <source>
        <strain evidence="1 2">CCUG 56969T</strain>
    </source>
</reference>
<sequence length="208" mass="23866">MKVSTKFKKITASVYLNRTIDKELSERLNYQAFIWPSLGEVQMRVVRLFGDVVPASFNEGEEELLLDVVLREMADTWDEHYETHGKEVAFKHIFLKVFDRTSELFKVMVTSEDTKAGCDLIWDPIRCSFSDFATSSRVCCMEVIDRKLTSESEKHCRQLSLLLLPQLFGRPELNTMGIAPYAFEDPRSVNLLDLLLKPEKILEAAHGA</sequence>